<protein>
    <submittedName>
        <fullName evidence="2">Uncharacterized protein</fullName>
    </submittedName>
</protein>
<accession>A0A1G9GQ71</accession>
<evidence type="ECO:0000313" key="3">
    <source>
        <dbReference type="Proteomes" id="UP000199155"/>
    </source>
</evidence>
<keyword evidence="1" id="KW-1133">Transmembrane helix</keyword>
<evidence type="ECO:0000256" key="1">
    <source>
        <dbReference type="SAM" id="Phobius"/>
    </source>
</evidence>
<feature type="transmembrane region" description="Helical" evidence="1">
    <location>
        <begin position="144"/>
        <end position="161"/>
    </location>
</feature>
<organism evidence="2 3">
    <name type="scientific">Streptomyces indicus</name>
    <dbReference type="NCBI Taxonomy" id="417292"/>
    <lineage>
        <taxon>Bacteria</taxon>
        <taxon>Bacillati</taxon>
        <taxon>Actinomycetota</taxon>
        <taxon>Actinomycetes</taxon>
        <taxon>Kitasatosporales</taxon>
        <taxon>Streptomycetaceae</taxon>
        <taxon>Streptomyces</taxon>
    </lineage>
</organism>
<gene>
    <name evidence="2" type="ORF">SAMN05421806_116120</name>
</gene>
<proteinExistence type="predicted"/>
<keyword evidence="1" id="KW-0472">Membrane</keyword>
<reference evidence="2 3" key="1">
    <citation type="submission" date="2016-10" db="EMBL/GenBank/DDBJ databases">
        <authorList>
            <person name="de Groot N.N."/>
        </authorList>
    </citation>
    <scope>NUCLEOTIDE SEQUENCE [LARGE SCALE GENOMIC DNA]</scope>
    <source>
        <strain evidence="2 3">CGMCC 4.5727</strain>
    </source>
</reference>
<keyword evidence="3" id="KW-1185">Reference proteome</keyword>
<dbReference type="EMBL" id="FNFF01000016">
    <property type="protein sequence ID" value="SDL02433.1"/>
    <property type="molecule type" value="Genomic_DNA"/>
</dbReference>
<sequence length="211" mass="22514">MGSRQTRRLIRAMETGEPCVAHTRYSLRPYAKLAGGAALAEHFGYEYADTWSGGQDGTYVQLVPDPTPQARLKAQATRSRYPDASSGGPIPAVDRAAVELLKIRMKFDLSRPDRVAATKSVAIGGGLAWAIGSAISALAGNSGAALALAALALLFPLMYGVSRHWTPRLNAQYARQLTAAGYLQVTDTQGRLRYMPGGRLPGHGNPYAPMS</sequence>
<feature type="transmembrane region" description="Helical" evidence="1">
    <location>
        <begin position="115"/>
        <end position="138"/>
    </location>
</feature>
<evidence type="ECO:0000313" key="2">
    <source>
        <dbReference type="EMBL" id="SDL02433.1"/>
    </source>
</evidence>
<dbReference type="Proteomes" id="UP000199155">
    <property type="component" value="Unassembled WGS sequence"/>
</dbReference>
<dbReference type="AlphaFoldDB" id="A0A1G9GQ71"/>
<keyword evidence="1" id="KW-0812">Transmembrane</keyword>
<name>A0A1G9GQ71_9ACTN</name>